<dbReference type="Proteomes" id="UP001317629">
    <property type="component" value="Plasmid pSS37A-Re-6"/>
</dbReference>
<proteinExistence type="predicted"/>
<protein>
    <submittedName>
        <fullName evidence="1">Uncharacterized protein</fullName>
    </submittedName>
</protein>
<keyword evidence="2" id="KW-1185">Reference proteome</keyword>
<name>A0ABM8EFB6_9HYPH</name>
<evidence type="ECO:0000313" key="1">
    <source>
        <dbReference type="EMBL" id="BDV36746.1"/>
    </source>
</evidence>
<evidence type="ECO:0000313" key="2">
    <source>
        <dbReference type="Proteomes" id="UP001317629"/>
    </source>
</evidence>
<sequence>MKLLATAWIGGDPRVGFHFDPLAKIPPTFAKANARHPFLIGKLFAAKPRYIKDVLANRL</sequence>
<dbReference type="EMBL" id="AP027148">
    <property type="protein sequence ID" value="BDV36746.1"/>
    <property type="molecule type" value="Genomic_DNA"/>
</dbReference>
<accession>A0ABM8EFB6</accession>
<keyword evidence="1" id="KW-0614">Plasmid</keyword>
<gene>
    <name evidence="1" type="ORF">SS37A_42760</name>
</gene>
<reference evidence="1 2" key="1">
    <citation type="journal article" date="2023" name="Int. J. Syst. Evol. Microbiol.">
        <title>Methylocystis iwaonis sp. nov., a type II methane-oxidizing bacterium from surface soil of a rice paddy field in Japan, and emended description of the genus Methylocystis (ex Whittenbury et al. 1970) Bowman et al. 1993.</title>
        <authorList>
            <person name="Kaise H."/>
            <person name="Sawadogo J.B."/>
            <person name="Alam M.S."/>
            <person name="Ueno C."/>
            <person name="Dianou D."/>
            <person name="Shinjo R."/>
            <person name="Asakawa S."/>
        </authorList>
    </citation>
    <scope>NUCLEOTIDE SEQUENCE [LARGE SCALE GENOMIC DNA]</scope>
    <source>
        <strain evidence="1 2">SS37A-Re</strain>
    </source>
</reference>
<organism evidence="1 2">
    <name type="scientific">Methylocystis iwaonis</name>
    <dbReference type="NCBI Taxonomy" id="2885079"/>
    <lineage>
        <taxon>Bacteria</taxon>
        <taxon>Pseudomonadati</taxon>
        <taxon>Pseudomonadota</taxon>
        <taxon>Alphaproteobacteria</taxon>
        <taxon>Hyphomicrobiales</taxon>
        <taxon>Methylocystaceae</taxon>
        <taxon>Methylocystis</taxon>
    </lineage>
</organism>
<geneLocation type="plasmid" evidence="1 2">
    <name>pSS37A-Re-6</name>
</geneLocation>